<proteinExistence type="inferred from homology"/>
<dbReference type="GO" id="GO:0003774">
    <property type="term" value="F:cytoskeletal motor activity"/>
    <property type="evidence" value="ECO:0007669"/>
    <property type="project" value="InterPro"/>
</dbReference>
<evidence type="ECO:0000256" key="4">
    <source>
        <dbReference type="ARBA" id="ARBA00023143"/>
    </source>
</evidence>
<dbReference type="EMBL" id="FWPT01000009">
    <property type="protein sequence ID" value="SMA49881.1"/>
    <property type="molecule type" value="Genomic_DNA"/>
</dbReference>
<dbReference type="Pfam" id="PF02049">
    <property type="entry name" value="FliE"/>
    <property type="match status" value="1"/>
</dbReference>
<dbReference type="PANTHER" id="PTHR34653">
    <property type="match status" value="1"/>
</dbReference>
<sequence length="96" mass="10564">MEALVPLETITATIPLQSAPHSAAQSDFANLLGQVGDLNTSIHKAEHQAQTLIDGNLDNLHQVMASINRAKLNFDLAVQVRNKMLEGYQEIMRTQL</sequence>
<evidence type="ECO:0000256" key="2">
    <source>
        <dbReference type="ARBA" id="ARBA00009272"/>
    </source>
</evidence>
<dbReference type="PANTHER" id="PTHR34653:SF1">
    <property type="entry name" value="FLAGELLAR HOOK-BASAL BODY COMPLEX PROTEIN FLIE"/>
    <property type="match status" value="1"/>
</dbReference>
<dbReference type="PRINTS" id="PR01006">
    <property type="entry name" value="FLGHOOKFLIE"/>
</dbReference>
<dbReference type="NCBIfam" id="TIGR00205">
    <property type="entry name" value="fliE"/>
    <property type="match status" value="1"/>
</dbReference>
<keyword evidence="6" id="KW-0282">Flagellum</keyword>
<dbReference type="OrthoDB" id="8909229at2"/>
<dbReference type="GO" id="GO:0009425">
    <property type="term" value="C:bacterial-type flagellum basal body"/>
    <property type="evidence" value="ECO:0007669"/>
    <property type="project" value="UniProtKB-SubCell"/>
</dbReference>
<keyword evidence="4 5" id="KW-0975">Bacterial flagellum</keyword>
<dbReference type="RefSeq" id="WP_087112327.1">
    <property type="nucleotide sequence ID" value="NZ_CBCSCN010000011.1"/>
</dbReference>
<protein>
    <recommendedName>
        <fullName evidence="3 5">Flagellar hook-basal body complex protein FliE</fullName>
    </recommendedName>
</protein>
<accession>A0A1X7ANI3</accession>
<keyword evidence="7" id="KW-1185">Reference proteome</keyword>
<comment type="subcellular location">
    <subcellularLocation>
        <location evidence="1 5">Bacterial flagellum basal body</location>
    </subcellularLocation>
</comment>
<organism evidence="6 7">
    <name type="scientific">Parendozoicomonas haliclonae</name>
    <dbReference type="NCBI Taxonomy" id="1960125"/>
    <lineage>
        <taxon>Bacteria</taxon>
        <taxon>Pseudomonadati</taxon>
        <taxon>Pseudomonadota</taxon>
        <taxon>Gammaproteobacteria</taxon>
        <taxon>Oceanospirillales</taxon>
        <taxon>Endozoicomonadaceae</taxon>
        <taxon>Parendozoicomonas</taxon>
    </lineage>
</organism>
<dbReference type="Proteomes" id="UP000196573">
    <property type="component" value="Unassembled WGS sequence"/>
</dbReference>
<comment type="similarity">
    <text evidence="2 5">Belongs to the FliE family.</text>
</comment>
<dbReference type="AlphaFoldDB" id="A0A1X7ANI3"/>
<keyword evidence="6" id="KW-0969">Cilium</keyword>
<evidence type="ECO:0000313" key="6">
    <source>
        <dbReference type="EMBL" id="SMA49881.1"/>
    </source>
</evidence>
<dbReference type="HAMAP" id="MF_00724">
    <property type="entry name" value="FliE"/>
    <property type="match status" value="1"/>
</dbReference>
<name>A0A1X7ANI3_9GAMM</name>
<gene>
    <name evidence="5" type="primary">fliE</name>
    <name evidence="6" type="ORF">EHSB41UT_03672</name>
</gene>
<reference evidence="6 7" key="1">
    <citation type="submission" date="2017-03" db="EMBL/GenBank/DDBJ databases">
        <authorList>
            <person name="Afonso C.L."/>
            <person name="Miller P.J."/>
            <person name="Scott M.A."/>
            <person name="Spackman E."/>
            <person name="Goraichik I."/>
            <person name="Dimitrov K.M."/>
            <person name="Suarez D.L."/>
            <person name="Swayne D.E."/>
        </authorList>
    </citation>
    <scope>NUCLEOTIDE SEQUENCE [LARGE SCALE GENOMIC DNA]</scope>
    <source>
        <strain evidence="6">SB41UT1</strain>
    </source>
</reference>
<dbReference type="InterPro" id="IPR001624">
    <property type="entry name" value="FliE"/>
</dbReference>
<dbReference type="GO" id="GO:0071973">
    <property type="term" value="P:bacterial-type flagellum-dependent cell motility"/>
    <property type="evidence" value="ECO:0007669"/>
    <property type="project" value="InterPro"/>
</dbReference>
<evidence type="ECO:0000256" key="1">
    <source>
        <dbReference type="ARBA" id="ARBA00004117"/>
    </source>
</evidence>
<evidence type="ECO:0000313" key="7">
    <source>
        <dbReference type="Proteomes" id="UP000196573"/>
    </source>
</evidence>
<keyword evidence="6" id="KW-0966">Cell projection</keyword>
<evidence type="ECO:0000256" key="3">
    <source>
        <dbReference type="ARBA" id="ARBA00018024"/>
    </source>
</evidence>
<evidence type="ECO:0000256" key="5">
    <source>
        <dbReference type="HAMAP-Rule" id="MF_00724"/>
    </source>
</evidence>
<dbReference type="GO" id="GO:0005198">
    <property type="term" value="F:structural molecule activity"/>
    <property type="evidence" value="ECO:0007669"/>
    <property type="project" value="UniProtKB-UniRule"/>
</dbReference>